<protein>
    <submittedName>
        <fullName evidence="2">TVG0043618 protein</fullName>
    </submittedName>
</protein>
<reference evidence="2 3" key="1">
    <citation type="journal article" date="1999" name="Proc. Jpn. Acad.">
        <title>Determination of the complete genomic DNA sequence of Thermoplasma volvanium GSS1.</title>
        <authorList>
            <person name="Kawashima T."/>
            <person name="Yamamoto Y."/>
            <person name="Aramaki H."/>
            <person name="Nunoshiba T."/>
            <person name="Kawamoto T."/>
            <person name="Watanabe K."/>
            <person name="Yamazaki M."/>
            <person name="Kanehori K."/>
            <person name="Amano N."/>
            <person name="Ohya Y."/>
            <person name="Makino K."/>
            <person name="Suzuki M."/>
        </authorList>
    </citation>
    <scope>NUCLEOTIDE SEQUENCE [LARGE SCALE GENOMIC DNA]</scope>
    <source>
        <strain evidence="3">ATCC 51530 / DSM 4299 / JCM 9571 / NBRC 15438 / GSS1</strain>
    </source>
</reference>
<dbReference type="STRING" id="273116.gene:9380803"/>
<evidence type="ECO:0000313" key="2">
    <source>
        <dbReference type="EMBL" id="BAB59180.1"/>
    </source>
</evidence>
<dbReference type="KEGG" id="tvo:TVG0043618"/>
<dbReference type="EMBL" id="BA000011">
    <property type="protein sequence ID" value="BAB59180.1"/>
    <property type="molecule type" value="Genomic_DNA"/>
</dbReference>
<dbReference type="GeneID" id="1441525"/>
<evidence type="ECO:0000259" key="1">
    <source>
        <dbReference type="Pfam" id="PF01814"/>
    </source>
</evidence>
<dbReference type="Proteomes" id="UP000001017">
    <property type="component" value="Chromosome"/>
</dbReference>
<organism evidence="2 3">
    <name type="scientific">Thermoplasma volcanium (strain ATCC 51530 / DSM 4299 / JCM 9571 / NBRC 15438 / GSS1)</name>
    <dbReference type="NCBI Taxonomy" id="273116"/>
    <lineage>
        <taxon>Archaea</taxon>
        <taxon>Methanobacteriati</taxon>
        <taxon>Thermoplasmatota</taxon>
        <taxon>Thermoplasmata</taxon>
        <taxon>Thermoplasmatales</taxon>
        <taxon>Thermoplasmataceae</taxon>
        <taxon>Thermoplasma</taxon>
    </lineage>
</organism>
<gene>
    <name evidence="2" type="ORF">TVG0043618</name>
</gene>
<dbReference type="RefSeq" id="WP_010916296.1">
    <property type="nucleotide sequence ID" value="NC_002689.2"/>
</dbReference>
<proteinExistence type="predicted"/>
<dbReference type="eggNOG" id="arCOG06046">
    <property type="taxonomic scope" value="Archaea"/>
</dbReference>
<dbReference type="PhylomeDB" id="Q97CR3"/>
<dbReference type="Pfam" id="PF01814">
    <property type="entry name" value="Hemerythrin"/>
    <property type="match status" value="1"/>
</dbReference>
<dbReference type="PaxDb" id="273116-14324252"/>
<reference evidence="2 3" key="2">
    <citation type="journal article" date="2000" name="Proc. Natl. Acad. Sci. U.S.A.">
        <title>Archaeal adaptation to higher temperatures revealed by genomic sequence of Thermoplasma volcanium.</title>
        <authorList>
            <person name="Kawashima T."/>
            <person name="Amano N."/>
            <person name="Koike H."/>
            <person name="Makino S."/>
            <person name="Higuchi S."/>
            <person name="Kawashima-Ohya Y."/>
            <person name="Watanabe K."/>
            <person name="Yamazaki M."/>
            <person name="Kanehori K."/>
            <person name="Kawamoto T."/>
            <person name="Nunoshiba T."/>
            <person name="Yamamoto Y."/>
            <person name="Aramaki H."/>
            <person name="Makino K."/>
            <person name="Suzuki M."/>
        </authorList>
    </citation>
    <scope>NUCLEOTIDE SEQUENCE [LARGE SCALE GENOMIC DNA]</scope>
    <source>
        <strain evidence="3">ATCC 51530 / DSM 4299 / JCM 9571 / NBRC 15438 / GSS1</strain>
    </source>
</reference>
<name>Q97CR3_THEVO</name>
<sequence length="170" mass="20096">MCDLAELLMVEHTSIRLLSNFLYGKDSLEIFEGFNDYLVKDHVEIEEKILFPVIVDVDYEDKDQFKATVERIKNDHRLIETLATNLIKWKRDGDDDKFMLRLPLFYKTLTDHNSSEEELIFPRWKNIDPELQKDALKEAISIIDTVNRDLYVRVTGISKDFIYYISGNTR</sequence>
<dbReference type="DNASU" id="1441525"/>
<dbReference type="OrthoDB" id="34235at2157"/>
<keyword evidence="3" id="KW-1185">Reference proteome</keyword>
<dbReference type="AlphaFoldDB" id="Q97CR3"/>
<dbReference type="Gene3D" id="1.20.120.520">
    <property type="entry name" value="nmb1532 protein domain like"/>
    <property type="match status" value="1"/>
</dbReference>
<dbReference type="InterPro" id="IPR012312">
    <property type="entry name" value="Hemerythrin-like"/>
</dbReference>
<accession>Q97CR3</accession>
<feature type="domain" description="Hemerythrin-like" evidence="1">
    <location>
        <begin position="5"/>
        <end position="123"/>
    </location>
</feature>
<evidence type="ECO:0000313" key="3">
    <source>
        <dbReference type="Proteomes" id="UP000001017"/>
    </source>
</evidence>
<dbReference type="HOGENOM" id="CLU_1507325_0_0_2"/>